<accession>A0A1M7K6Y4</accession>
<keyword evidence="2" id="KW-0808">Transferase</keyword>
<sequence length="104" mass="11675">MKKAIIFVHNKRAGILSEDSTGGYEFIYNDTYEGEPVSLTMPLKTKTYSFAKFPSFFEGLLPEGIMLEGLLKIGKIDKNDYFTQLIATGNDLVGAVTVKEWKDE</sequence>
<gene>
    <name evidence="2" type="ORF">SAMN05443669_104916</name>
</gene>
<dbReference type="Pfam" id="PF13657">
    <property type="entry name" value="Couple_hipA"/>
    <property type="match status" value="1"/>
</dbReference>
<dbReference type="InterPro" id="IPR017508">
    <property type="entry name" value="HipA_N1"/>
</dbReference>
<proteinExistence type="predicted"/>
<dbReference type="OrthoDB" id="196808at2"/>
<dbReference type="Proteomes" id="UP000184260">
    <property type="component" value="Unassembled WGS sequence"/>
</dbReference>
<dbReference type="AlphaFoldDB" id="A0A1M7K6Y4"/>
<evidence type="ECO:0000313" key="3">
    <source>
        <dbReference type="Proteomes" id="UP000184260"/>
    </source>
</evidence>
<evidence type="ECO:0000259" key="1">
    <source>
        <dbReference type="Pfam" id="PF13657"/>
    </source>
</evidence>
<dbReference type="NCBIfam" id="TIGR03071">
    <property type="entry name" value="couple_hipA"/>
    <property type="match status" value="1"/>
</dbReference>
<dbReference type="GO" id="GO:0016301">
    <property type="term" value="F:kinase activity"/>
    <property type="evidence" value="ECO:0007669"/>
    <property type="project" value="UniProtKB-KW"/>
</dbReference>
<keyword evidence="2" id="KW-0418">Kinase</keyword>
<protein>
    <submittedName>
        <fullName evidence="2">Serine/threonine-protein kinase HipA</fullName>
    </submittedName>
</protein>
<name>A0A1M7K6Y4_9FLAO</name>
<dbReference type="EMBL" id="FRBU01000049">
    <property type="protein sequence ID" value="SHM61050.1"/>
    <property type="molecule type" value="Genomic_DNA"/>
</dbReference>
<reference evidence="3" key="1">
    <citation type="submission" date="2016-11" db="EMBL/GenBank/DDBJ databases">
        <authorList>
            <person name="Varghese N."/>
            <person name="Submissions S."/>
        </authorList>
    </citation>
    <scope>NUCLEOTIDE SEQUENCE [LARGE SCALE GENOMIC DNA]</scope>
    <source>
        <strain evidence="3">DSM 3661</strain>
    </source>
</reference>
<keyword evidence="3" id="KW-1185">Reference proteome</keyword>
<organism evidence="2 3">
    <name type="scientific">Flavobacterium xanthum</name>
    <dbReference type="NCBI Taxonomy" id="69322"/>
    <lineage>
        <taxon>Bacteria</taxon>
        <taxon>Pseudomonadati</taxon>
        <taxon>Bacteroidota</taxon>
        <taxon>Flavobacteriia</taxon>
        <taxon>Flavobacteriales</taxon>
        <taxon>Flavobacteriaceae</taxon>
        <taxon>Flavobacterium</taxon>
    </lineage>
</organism>
<dbReference type="STRING" id="69322.SAMN05443669_104916"/>
<evidence type="ECO:0000313" key="2">
    <source>
        <dbReference type="EMBL" id="SHM61050.1"/>
    </source>
</evidence>
<dbReference type="RefSeq" id="WP_073355296.1">
    <property type="nucleotide sequence ID" value="NZ_FRBU01000049.1"/>
</dbReference>
<feature type="domain" description="HipA N-terminal subdomain 1" evidence="1">
    <location>
        <begin position="5"/>
        <end position="98"/>
    </location>
</feature>